<comment type="pathway">
    <text evidence="7">Amino-acid degradation; L-tryptophan degradation via kynurenine pathway; L-kynurenine from L-tryptophan: step 2/2.</text>
</comment>
<dbReference type="Pfam" id="PF04199">
    <property type="entry name" value="Cyclase"/>
    <property type="match status" value="1"/>
</dbReference>
<dbReference type="HAMAP" id="MF_01969">
    <property type="entry name" value="KynB"/>
    <property type="match status" value="1"/>
</dbReference>
<accession>A0ABS2P5I2</accession>
<comment type="subunit">
    <text evidence="7">Homodimer.</text>
</comment>
<feature type="binding site" evidence="7">
    <location>
        <position position="17"/>
    </location>
    <ligand>
        <name>substrate</name>
    </ligand>
</feature>
<evidence type="ECO:0000256" key="7">
    <source>
        <dbReference type="HAMAP-Rule" id="MF_01969"/>
    </source>
</evidence>
<evidence type="ECO:0000256" key="6">
    <source>
        <dbReference type="ARBA" id="ARBA00048496"/>
    </source>
</evidence>
<keyword evidence="9" id="KW-1185">Reference proteome</keyword>
<keyword evidence="3 7" id="KW-0378">Hydrolase</keyword>
<dbReference type="PANTHER" id="PTHR31118:SF32">
    <property type="entry name" value="KYNURENINE FORMAMIDASE"/>
    <property type="match status" value="1"/>
</dbReference>
<dbReference type="Gene3D" id="3.50.30.50">
    <property type="entry name" value="Putative cyclase"/>
    <property type="match status" value="1"/>
</dbReference>
<comment type="caution">
    <text evidence="8">The sequence shown here is derived from an EMBL/GenBank/DDBJ whole genome shotgun (WGS) entry which is preliminary data.</text>
</comment>
<comment type="catalytic activity">
    <reaction evidence="6 7">
        <text>N-formyl-L-kynurenine + H2O = L-kynurenine + formate + H(+)</text>
        <dbReference type="Rhea" id="RHEA:13009"/>
        <dbReference type="ChEBI" id="CHEBI:15377"/>
        <dbReference type="ChEBI" id="CHEBI:15378"/>
        <dbReference type="ChEBI" id="CHEBI:15740"/>
        <dbReference type="ChEBI" id="CHEBI:57959"/>
        <dbReference type="ChEBI" id="CHEBI:58629"/>
        <dbReference type="EC" id="3.5.1.9"/>
    </reaction>
</comment>
<evidence type="ECO:0000256" key="2">
    <source>
        <dbReference type="ARBA" id="ARBA00022723"/>
    </source>
</evidence>
<dbReference type="Proteomes" id="UP000737402">
    <property type="component" value="Unassembled WGS sequence"/>
</dbReference>
<gene>
    <name evidence="7" type="primary">kynB</name>
    <name evidence="8" type="ORF">JOC95_004131</name>
</gene>
<evidence type="ECO:0000313" key="8">
    <source>
        <dbReference type="EMBL" id="MBM7622216.1"/>
    </source>
</evidence>
<feature type="binding site" evidence="7">
    <location>
        <position position="159"/>
    </location>
    <ligand>
        <name>Zn(2+)</name>
        <dbReference type="ChEBI" id="CHEBI:29105"/>
        <label>2</label>
    </ligand>
</feature>
<dbReference type="EMBL" id="JAFBED010000016">
    <property type="protein sequence ID" value="MBM7622216.1"/>
    <property type="molecule type" value="Genomic_DNA"/>
</dbReference>
<name>A0ABS2P5I2_9BACI</name>
<dbReference type="GO" id="GO:0004061">
    <property type="term" value="F:arylformamidase activity"/>
    <property type="evidence" value="ECO:0007669"/>
    <property type="project" value="UniProtKB-EC"/>
</dbReference>
<dbReference type="EC" id="3.5.1.9" evidence="7"/>
<comment type="similarity">
    <text evidence="7">Belongs to the Cyclase 1 superfamily. KynB family.</text>
</comment>
<keyword evidence="5 7" id="KW-0823">Tryptophan catabolism</keyword>
<proteinExistence type="inferred from homology"/>
<feature type="active site" description="Proton donor/acceptor" evidence="7">
    <location>
        <position position="57"/>
    </location>
</feature>
<dbReference type="RefSeq" id="WP_204419709.1">
    <property type="nucleotide sequence ID" value="NZ_JAFBED010000016.1"/>
</dbReference>
<evidence type="ECO:0000256" key="4">
    <source>
        <dbReference type="ARBA" id="ARBA00022833"/>
    </source>
</evidence>
<feature type="binding site" evidence="7">
    <location>
        <position position="171"/>
    </location>
    <ligand>
        <name>Zn(2+)</name>
        <dbReference type="ChEBI" id="CHEBI:29105"/>
        <label>2</label>
    </ligand>
</feature>
<feature type="binding site" evidence="7">
    <location>
        <position position="51"/>
    </location>
    <ligand>
        <name>Zn(2+)</name>
        <dbReference type="ChEBI" id="CHEBI:29105"/>
        <label>1</label>
    </ligand>
</feature>
<reference evidence="8 9" key="1">
    <citation type="submission" date="2021-01" db="EMBL/GenBank/DDBJ databases">
        <title>Genomic Encyclopedia of Type Strains, Phase IV (KMG-IV): sequencing the most valuable type-strain genomes for metagenomic binning, comparative biology and taxonomic classification.</title>
        <authorList>
            <person name="Goeker M."/>
        </authorList>
    </citation>
    <scope>NUCLEOTIDE SEQUENCE [LARGE SCALE GENOMIC DNA]</scope>
    <source>
        <strain evidence="8 9">DSM 25879</strain>
    </source>
</reference>
<feature type="binding site" evidence="7">
    <location>
        <position position="47"/>
    </location>
    <ligand>
        <name>Zn(2+)</name>
        <dbReference type="ChEBI" id="CHEBI:29105"/>
        <label>1</label>
    </ligand>
</feature>
<comment type="cofactor">
    <cofactor evidence="7">
        <name>Zn(2+)</name>
        <dbReference type="ChEBI" id="CHEBI:29105"/>
    </cofactor>
    <text evidence="7">Binds 2 zinc ions per subunit.</text>
</comment>
<sequence>MNIYDISRTLHCKTPTWPGDTPFSYSLNWTKEETGSVNVGRIEMSVHTATHIDAPYHFDEKGAKVDQLDLSVFMGRAIVVDVSRLKELNRVSLEALLKGQEKKRVLFKTNAWEDEEVFPEGIPSLKLDAITLLKELSVPLIGVDLPSVDQLESKDLEVHHLLHETNISILEGIDLRNVDEGEYQLVALPLKIEGADGSPVRAVLVKE</sequence>
<dbReference type="NCBIfam" id="TIGR03035">
    <property type="entry name" value="trp_arylform"/>
    <property type="match status" value="1"/>
</dbReference>
<evidence type="ECO:0000256" key="1">
    <source>
        <dbReference type="ARBA" id="ARBA00002204"/>
    </source>
</evidence>
<keyword evidence="2 7" id="KW-0479">Metal-binding</keyword>
<evidence type="ECO:0000256" key="3">
    <source>
        <dbReference type="ARBA" id="ARBA00022801"/>
    </source>
</evidence>
<protein>
    <recommendedName>
        <fullName evidence="7">Kynurenine formamidase</fullName>
        <shortName evidence="7">KFA</shortName>
        <shortName evidence="7">KFase</shortName>
        <ecNumber evidence="7">3.5.1.9</ecNumber>
    </recommendedName>
    <alternativeName>
        <fullName evidence="7">Arylformamidase</fullName>
    </alternativeName>
    <alternativeName>
        <fullName evidence="7">N-formylkynurenine formamidase</fullName>
        <shortName evidence="7">FKF</shortName>
    </alternativeName>
</protein>
<evidence type="ECO:0000313" key="9">
    <source>
        <dbReference type="Proteomes" id="UP000737402"/>
    </source>
</evidence>
<keyword evidence="4 7" id="KW-0862">Zinc</keyword>
<feature type="binding site" evidence="7">
    <location>
        <position position="53"/>
    </location>
    <ligand>
        <name>Zn(2+)</name>
        <dbReference type="ChEBI" id="CHEBI:29105"/>
        <label>1</label>
    </ligand>
</feature>
<dbReference type="PANTHER" id="PTHR31118">
    <property type="entry name" value="CYCLASE-LIKE PROTEIN 2"/>
    <property type="match status" value="1"/>
</dbReference>
<evidence type="ECO:0000256" key="5">
    <source>
        <dbReference type="ARBA" id="ARBA00023079"/>
    </source>
</evidence>
<dbReference type="SUPFAM" id="SSF102198">
    <property type="entry name" value="Putative cyclase"/>
    <property type="match status" value="1"/>
</dbReference>
<dbReference type="InterPro" id="IPR017484">
    <property type="entry name" value="Kynurenine_formamidase_bac"/>
</dbReference>
<dbReference type="InterPro" id="IPR007325">
    <property type="entry name" value="KFase/CYL"/>
</dbReference>
<feature type="binding site" evidence="7">
    <location>
        <position position="171"/>
    </location>
    <ligand>
        <name>Zn(2+)</name>
        <dbReference type="ChEBI" id="CHEBI:29105"/>
        <label>1</label>
    </ligand>
</feature>
<feature type="binding site" evidence="7">
    <location>
        <position position="53"/>
    </location>
    <ligand>
        <name>Zn(2+)</name>
        <dbReference type="ChEBI" id="CHEBI:29105"/>
        <label>2</label>
    </ligand>
</feature>
<dbReference type="InterPro" id="IPR037175">
    <property type="entry name" value="KFase_sf"/>
</dbReference>
<organism evidence="8 9">
    <name type="scientific">Sutcliffiella tianshenii</name>
    <dbReference type="NCBI Taxonomy" id="1463404"/>
    <lineage>
        <taxon>Bacteria</taxon>
        <taxon>Bacillati</taxon>
        <taxon>Bacillota</taxon>
        <taxon>Bacilli</taxon>
        <taxon>Bacillales</taxon>
        <taxon>Bacillaceae</taxon>
        <taxon>Sutcliffiella</taxon>
    </lineage>
</organism>
<comment type="function">
    <text evidence="1 7">Catalyzes the hydrolysis of N-formyl-L-kynurenine to L-kynurenine, the second step in the kynurenine pathway of tryptophan degradation.</text>
</comment>